<evidence type="ECO:0000313" key="2">
    <source>
        <dbReference type="EMBL" id="EHQ59621.1"/>
    </source>
</evidence>
<dbReference type="SUPFAM" id="SSF55729">
    <property type="entry name" value="Acyl-CoA N-acyltransferases (Nat)"/>
    <property type="match status" value="1"/>
</dbReference>
<gene>
    <name evidence="2" type="ORF">PDENDC454_24323</name>
</gene>
<keyword evidence="2" id="KW-0808">Transferase</keyword>
<dbReference type="EMBL" id="AHKH01000113">
    <property type="protein sequence ID" value="EHQ59621.1"/>
    <property type="molecule type" value="Genomic_DNA"/>
</dbReference>
<dbReference type="GO" id="GO:0016747">
    <property type="term" value="F:acyltransferase activity, transferring groups other than amino-acyl groups"/>
    <property type="evidence" value="ECO:0007669"/>
    <property type="project" value="InterPro"/>
</dbReference>
<dbReference type="Gene3D" id="3.40.630.30">
    <property type="match status" value="1"/>
</dbReference>
<protein>
    <submittedName>
        <fullName evidence="2">Acetyltransferase, GNAT family protein</fullName>
    </submittedName>
</protein>
<comment type="caution">
    <text evidence="2">The sequence shown here is derived from an EMBL/GenBank/DDBJ whole genome shotgun (WGS) entry which is preliminary data.</text>
</comment>
<dbReference type="STRING" id="1131935.PDENDC454_24323"/>
<dbReference type="InterPro" id="IPR000182">
    <property type="entry name" value="GNAT_dom"/>
</dbReference>
<dbReference type="PATRIC" id="fig|1131935.3.peg.5061"/>
<accession>H3SMS1</accession>
<dbReference type="CDD" id="cd04301">
    <property type="entry name" value="NAT_SF"/>
    <property type="match status" value="1"/>
</dbReference>
<organism evidence="2 3">
    <name type="scientific">Paenibacillus dendritiformis C454</name>
    <dbReference type="NCBI Taxonomy" id="1131935"/>
    <lineage>
        <taxon>Bacteria</taxon>
        <taxon>Bacillati</taxon>
        <taxon>Bacillota</taxon>
        <taxon>Bacilli</taxon>
        <taxon>Bacillales</taxon>
        <taxon>Paenibacillaceae</taxon>
        <taxon>Paenibacillus</taxon>
    </lineage>
</organism>
<dbReference type="Pfam" id="PF00583">
    <property type="entry name" value="Acetyltransf_1"/>
    <property type="match status" value="1"/>
</dbReference>
<keyword evidence="3" id="KW-1185">Reference proteome</keyword>
<dbReference type="AlphaFoldDB" id="H3SMS1"/>
<dbReference type="PROSITE" id="PS51186">
    <property type="entry name" value="GNAT"/>
    <property type="match status" value="1"/>
</dbReference>
<sequence length="182" mass="20871">MDNKMLIIQHQLLDDYTIQRAELNHHDILLELFLEAATWLRSNGIRQWGHFLDGYGRDDVMTSIQGGSAFVIKKEGIVIGTVTILLEPEAWDRHIWQGERLDDSIFIHRLALCRSHSGQGLGKAILSWIERGLQFPEHKKYIKLDCVGDNGKLNDYYIANGFQYAGSTDGHSKYQKELHGKH</sequence>
<dbReference type="Proteomes" id="UP000003900">
    <property type="component" value="Unassembled WGS sequence"/>
</dbReference>
<evidence type="ECO:0000313" key="3">
    <source>
        <dbReference type="Proteomes" id="UP000003900"/>
    </source>
</evidence>
<evidence type="ECO:0000259" key="1">
    <source>
        <dbReference type="PROSITE" id="PS51186"/>
    </source>
</evidence>
<proteinExistence type="predicted"/>
<dbReference type="InterPro" id="IPR016181">
    <property type="entry name" value="Acyl_CoA_acyltransferase"/>
</dbReference>
<reference evidence="2 3" key="1">
    <citation type="journal article" date="2012" name="J. Bacteriol.">
        <title>Genome Sequence of the Pattern-Forming Social Bacterium Paenibacillus dendritiformis C454 Chiral Morphotype.</title>
        <authorList>
            <person name="Sirota-Madi A."/>
            <person name="Olender T."/>
            <person name="Helman Y."/>
            <person name="Brainis I."/>
            <person name="Finkelshtein A."/>
            <person name="Roth D."/>
            <person name="Hagai E."/>
            <person name="Leshkowitz D."/>
            <person name="Brodsky L."/>
            <person name="Galatenko V."/>
            <person name="Nikolaev V."/>
            <person name="Gutnick D.L."/>
            <person name="Lancet D."/>
            <person name="Ben-Jacob E."/>
        </authorList>
    </citation>
    <scope>NUCLEOTIDE SEQUENCE [LARGE SCALE GENOMIC DNA]</scope>
    <source>
        <strain evidence="2 3">C454</strain>
    </source>
</reference>
<feature type="domain" description="N-acetyltransferase" evidence="1">
    <location>
        <begin position="16"/>
        <end position="179"/>
    </location>
</feature>
<name>H3SMS1_9BACL</name>